<feature type="region of interest" description="Disordered" evidence="1">
    <location>
        <begin position="1"/>
        <end position="30"/>
    </location>
</feature>
<dbReference type="AlphaFoldDB" id="A0A166G0A4"/>
<evidence type="ECO:0008006" key="4">
    <source>
        <dbReference type="Google" id="ProtNLM"/>
    </source>
</evidence>
<dbReference type="STRING" id="436010.A0A166G0A4"/>
<accession>A0A166G0A4</accession>
<feature type="compositionally biased region" description="Low complexity" evidence="1">
    <location>
        <begin position="1"/>
        <end position="13"/>
    </location>
</feature>
<sequence length="346" mass="39318">MSSPTSTTFDFPSAESDGTPPLRSPSPTPTFKSRHYMRDDVAVFKVEDHLFRINRTLLDEETDMIPWGKDPIELTNIKREDFEILLDFLKLGTRYDKEPLTVVDWASVIAVCSRYRMQRILDYACKALRLEGAISTANVINTGAGFERDTHGMYFLIREKGTAHYLSTWGSSNTEGTQVQLWPRENQDSAMLESMVFFIDSTGALHHAASGLAVDIVDDVPVLRRRRPVSGHPNPWSRPLPEFSFVNSQIRIKFLSDPALPSCSDDLYPKDSWATKNFVLALRSEKELHTHPIADFSPWIPVKVTGSFQYETRANFDKDWRVLVEERMEDVGGARTSWEVVAANKV</sequence>
<organism evidence="2 3">
    <name type="scientific">Athelia psychrophila</name>
    <dbReference type="NCBI Taxonomy" id="1759441"/>
    <lineage>
        <taxon>Eukaryota</taxon>
        <taxon>Fungi</taxon>
        <taxon>Dikarya</taxon>
        <taxon>Basidiomycota</taxon>
        <taxon>Agaricomycotina</taxon>
        <taxon>Agaricomycetes</taxon>
        <taxon>Agaricomycetidae</taxon>
        <taxon>Atheliales</taxon>
        <taxon>Atheliaceae</taxon>
        <taxon>Athelia</taxon>
    </lineage>
</organism>
<gene>
    <name evidence="2" type="ORF">FIBSPDRAFT_957171</name>
</gene>
<reference evidence="2 3" key="1">
    <citation type="journal article" date="2016" name="Mol. Biol. Evol.">
        <title>Comparative Genomics of Early-Diverging Mushroom-Forming Fungi Provides Insights into the Origins of Lignocellulose Decay Capabilities.</title>
        <authorList>
            <person name="Nagy L.G."/>
            <person name="Riley R."/>
            <person name="Tritt A."/>
            <person name="Adam C."/>
            <person name="Daum C."/>
            <person name="Floudas D."/>
            <person name="Sun H."/>
            <person name="Yadav J.S."/>
            <person name="Pangilinan J."/>
            <person name="Larsson K.H."/>
            <person name="Matsuura K."/>
            <person name="Barry K."/>
            <person name="Labutti K."/>
            <person name="Kuo R."/>
            <person name="Ohm R.A."/>
            <person name="Bhattacharya S.S."/>
            <person name="Shirouzu T."/>
            <person name="Yoshinaga Y."/>
            <person name="Martin F.M."/>
            <person name="Grigoriev I.V."/>
            <person name="Hibbett D.S."/>
        </authorList>
    </citation>
    <scope>NUCLEOTIDE SEQUENCE [LARGE SCALE GENOMIC DNA]</scope>
    <source>
        <strain evidence="2 3">CBS 109695</strain>
    </source>
</reference>
<dbReference type="OrthoDB" id="2977067at2759"/>
<dbReference type="InterPro" id="IPR035992">
    <property type="entry name" value="Ricin_B-like_lectins"/>
</dbReference>
<dbReference type="CDD" id="cd00161">
    <property type="entry name" value="beta-trefoil_Ricin-like"/>
    <property type="match status" value="1"/>
</dbReference>
<name>A0A166G0A4_9AGAM</name>
<dbReference type="Proteomes" id="UP000076532">
    <property type="component" value="Unassembled WGS sequence"/>
</dbReference>
<protein>
    <recommendedName>
        <fullName evidence="4">BTB domain-containing protein</fullName>
    </recommendedName>
</protein>
<dbReference type="SUPFAM" id="SSF50370">
    <property type="entry name" value="Ricin B-like lectins"/>
    <property type="match status" value="1"/>
</dbReference>
<dbReference type="EMBL" id="KV417583">
    <property type="protein sequence ID" value="KZP17340.1"/>
    <property type="molecule type" value="Genomic_DNA"/>
</dbReference>
<evidence type="ECO:0000313" key="2">
    <source>
        <dbReference type="EMBL" id="KZP17340.1"/>
    </source>
</evidence>
<dbReference type="Gene3D" id="2.80.10.50">
    <property type="match status" value="1"/>
</dbReference>
<keyword evidence="3" id="KW-1185">Reference proteome</keyword>
<evidence type="ECO:0000256" key="1">
    <source>
        <dbReference type="SAM" id="MobiDB-lite"/>
    </source>
</evidence>
<evidence type="ECO:0000313" key="3">
    <source>
        <dbReference type="Proteomes" id="UP000076532"/>
    </source>
</evidence>
<proteinExistence type="predicted"/>